<organism evidence="1 2">
    <name type="scientific">Parnassius apollo</name>
    <name type="common">Apollo butterfly</name>
    <name type="synonym">Papilio apollo</name>
    <dbReference type="NCBI Taxonomy" id="110799"/>
    <lineage>
        <taxon>Eukaryota</taxon>
        <taxon>Metazoa</taxon>
        <taxon>Ecdysozoa</taxon>
        <taxon>Arthropoda</taxon>
        <taxon>Hexapoda</taxon>
        <taxon>Insecta</taxon>
        <taxon>Pterygota</taxon>
        <taxon>Neoptera</taxon>
        <taxon>Endopterygota</taxon>
        <taxon>Lepidoptera</taxon>
        <taxon>Glossata</taxon>
        <taxon>Ditrysia</taxon>
        <taxon>Papilionoidea</taxon>
        <taxon>Papilionidae</taxon>
        <taxon>Parnassiinae</taxon>
        <taxon>Parnassini</taxon>
        <taxon>Parnassius</taxon>
        <taxon>Parnassius</taxon>
    </lineage>
</organism>
<comment type="caution">
    <text evidence="1">The sequence shown here is derived from an EMBL/GenBank/DDBJ whole genome shotgun (WGS) entry which is preliminary data.</text>
</comment>
<gene>
    <name evidence="1" type="ORF">PAPOLLO_LOCUS17030</name>
</gene>
<name>A0A8S3XG90_PARAO</name>
<dbReference type="EMBL" id="CAJQZP010001129">
    <property type="protein sequence ID" value="CAG5019263.1"/>
    <property type="molecule type" value="Genomic_DNA"/>
</dbReference>
<keyword evidence="2" id="KW-1185">Reference proteome</keyword>
<evidence type="ECO:0000313" key="1">
    <source>
        <dbReference type="EMBL" id="CAG5019263.1"/>
    </source>
</evidence>
<proteinExistence type="predicted"/>
<dbReference type="AlphaFoldDB" id="A0A8S3XG90"/>
<sequence length="185" mass="20613">MESLHISQNAINLTLTNDLPQIGCSLLGALQRVKDEVIPSYLITLRNPEGVLFNAAQHVLHGRGFPHWPDCDPNSNIWERGLLASATDQCQGYLHSEGFIANILRQEKDRLLRVEAGEVDSNILCVVAEDINDQTLWRIVTWVFNGVGKHILIFPGAHVPRFGECRVKVVPIECVVPPFCTSRAP</sequence>
<protein>
    <submittedName>
        <fullName evidence="1">(apollo) hypothetical protein</fullName>
    </submittedName>
</protein>
<evidence type="ECO:0000313" key="2">
    <source>
        <dbReference type="Proteomes" id="UP000691718"/>
    </source>
</evidence>
<dbReference type="Proteomes" id="UP000691718">
    <property type="component" value="Unassembled WGS sequence"/>
</dbReference>
<accession>A0A8S3XG90</accession>
<dbReference type="OrthoDB" id="7445678at2759"/>
<reference evidence="1" key="1">
    <citation type="submission" date="2021-04" db="EMBL/GenBank/DDBJ databases">
        <authorList>
            <person name="Tunstrom K."/>
        </authorList>
    </citation>
    <scope>NUCLEOTIDE SEQUENCE</scope>
</reference>